<dbReference type="Pfam" id="PF07645">
    <property type="entry name" value="EGF_CA"/>
    <property type="match status" value="1"/>
</dbReference>
<keyword evidence="4" id="KW-1015">Disulfide bond</keyword>
<dbReference type="InterPro" id="IPR018097">
    <property type="entry name" value="EGF_Ca-bd_CS"/>
</dbReference>
<dbReference type="InterPro" id="IPR049883">
    <property type="entry name" value="NOTCH1_EGF-like"/>
</dbReference>
<keyword evidence="1" id="KW-0245">EGF-like domain</keyword>
<dbReference type="OrthoDB" id="19903at2759"/>
<dbReference type="Gene3D" id="2.10.25.10">
    <property type="entry name" value="Laminin"/>
    <property type="match status" value="1"/>
</dbReference>
<dbReference type="InParanoid" id="E4X9G0"/>
<keyword evidence="2" id="KW-0732">Signal</keyword>
<sequence>MLPGNKRTDASVKYYKDSNIETSLSHLSTSSVAGKESITDCLKQCALTAGCLKAKYGLDSCELKGSDLAHVDGKSFAIKAEQCSGTGYIWQDKNIEFEQIIEYQVPSGTSAATLVKTLKAQNPNFSDWQFGENGVTERNSYRITFEEMPPPSVHPDSSKTLTTGNLWLKFEIDFYIREYTNDELTTEIPLNKSKRTGWWTSNRWRRQSSGGASTTAQSVSAELASSTANMNLPAGTTAQPIDPSQSLSSKSPPASTPSCQSGYNLQKRTDGTCADIDECSKGTDNCSESETCKNTDGSFKCEEKLLQKLIRFMMIQQLMTAMQQQEQPIIQVQSPPVSFWSPPKNSQ</sequence>
<dbReference type="PROSITE" id="PS01187">
    <property type="entry name" value="EGF_CA"/>
    <property type="match status" value="1"/>
</dbReference>
<evidence type="ECO:0000256" key="4">
    <source>
        <dbReference type="ARBA" id="ARBA00023157"/>
    </source>
</evidence>
<evidence type="ECO:0000313" key="7">
    <source>
        <dbReference type="EMBL" id="CBY19089.1"/>
    </source>
</evidence>
<dbReference type="InterPro" id="IPR052235">
    <property type="entry name" value="Nephronectin_domain"/>
</dbReference>
<name>E4X9G0_OIKDI</name>
<evidence type="ECO:0000313" key="8">
    <source>
        <dbReference type="Proteomes" id="UP000001307"/>
    </source>
</evidence>
<protein>
    <recommendedName>
        <fullName evidence="6">NOTCH1 EGF-like calcium-binding domain-containing protein</fullName>
    </recommendedName>
</protein>
<keyword evidence="8" id="KW-1185">Reference proteome</keyword>
<gene>
    <name evidence="7" type="ORF">GSOID_T00004512001</name>
</gene>
<dbReference type="EMBL" id="FN653030">
    <property type="protein sequence ID" value="CBY19089.1"/>
    <property type="molecule type" value="Genomic_DNA"/>
</dbReference>
<evidence type="ECO:0000256" key="2">
    <source>
        <dbReference type="ARBA" id="ARBA00022729"/>
    </source>
</evidence>
<evidence type="ECO:0000259" key="6">
    <source>
        <dbReference type="Pfam" id="PF07645"/>
    </source>
</evidence>
<accession>E4X9G0</accession>
<dbReference type="PANTHER" id="PTHR24050">
    <property type="entry name" value="PA14 DOMAIN-CONTAINING PROTEIN"/>
    <property type="match status" value="1"/>
</dbReference>
<evidence type="ECO:0000256" key="1">
    <source>
        <dbReference type="ARBA" id="ARBA00022536"/>
    </source>
</evidence>
<feature type="domain" description="NOTCH1 EGF-like calcium-binding" evidence="6">
    <location>
        <begin position="275"/>
        <end position="302"/>
    </location>
</feature>
<reference evidence="7" key="1">
    <citation type="journal article" date="2010" name="Science">
        <title>Plasticity of animal genome architecture unmasked by rapid evolution of a pelagic tunicate.</title>
        <authorList>
            <person name="Denoeud F."/>
            <person name="Henriet S."/>
            <person name="Mungpakdee S."/>
            <person name="Aury J.M."/>
            <person name="Da Silva C."/>
            <person name="Brinkmann H."/>
            <person name="Mikhaleva J."/>
            <person name="Olsen L.C."/>
            <person name="Jubin C."/>
            <person name="Canestro C."/>
            <person name="Bouquet J.M."/>
            <person name="Danks G."/>
            <person name="Poulain J."/>
            <person name="Campsteijn C."/>
            <person name="Adamski M."/>
            <person name="Cross I."/>
            <person name="Yadetie F."/>
            <person name="Muffato M."/>
            <person name="Louis A."/>
            <person name="Butcher S."/>
            <person name="Tsagkogeorga G."/>
            <person name="Konrad A."/>
            <person name="Singh S."/>
            <person name="Jensen M.F."/>
            <person name="Cong E.H."/>
            <person name="Eikeseth-Otteraa H."/>
            <person name="Noel B."/>
            <person name="Anthouard V."/>
            <person name="Porcel B.M."/>
            <person name="Kachouri-Lafond R."/>
            <person name="Nishino A."/>
            <person name="Ugolini M."/>
            <person name="Chourrout P."/>
            <person name="Nishida H."/>
            <person name="Aasland R."/>
            <person name="Huzurbazar S."/>
            <person name="Westhof E."/>
            <person name="Delsuc F."/>
            <person name="Lehrach H."/>
            <person name="Reinhardt R."/>
            <person name="Weissenbach J."/>
            <person name="Roy S.W."/>
            <person name="Artiguenave F."/>
            <person name="Postlethwait J.H."/>
            <person name="Manak J.R."/>
            <person name="Thompson E.M."/>
            <person name="Jaillon O."/>
            <person name="Du Pasquier L."/>
            <person name="Boudinot P."/>
            <person name="Liberles D.A."/>
            <person name="Volff J.N."/>
            <person name="Philippe H."/>
            <person name="Lenhard B."/>
            <person name="Roest Crollius H."/>
            <person name="Wincker P."/>
            <person name="Chourrout D."/>
        </authorList>
    </citation>
    <scope>NUCLEOTIDE SEQUENCE [LARGE SCALE GENOMIC DNA]</scope>
</reference>
<organism evidence="7">
    <name type="scientific">Oikopleura dioica</name>
    <name type="common">Tunicate</name>
    <dbReference type="NCBI Taxonomy" id="34765"/>
    <lineage>
        <taxon>Eukaryota</taxon>
        <taxon>Metazoa</taxon>
        <taxon>Chordata</taxon>
        <taxon>Tunicata</taxon>
        <taxon>Appendicularia</taxon>
        <taxon>Copelata</taxon>
        <taxon>Oikopleuridae</taxon>
        <taxon>Oikopleura</taxon>
    </lineage>
</organism>
<proteinExistence type="predicted"/>
<dbReference type="AlphaFoldDB" id="E4X9G0"/>
<evidence type="ECO:0000256" key="5">
    <source>
        <dbReference type="SAM" id="MobiDB-lite"/>
    </source>
</evidence>
<keyword evidence="3" id="KW-0677">Repeat</keyword>
<dbReference type="CDD" id="cd00054">
    <property type="entry name" value="EGF_CA"/>
    <property type="match status" value="1"/>
</dbReference>
<feature type="compositionally biased region" description="Low complexity" evidence="5">
    <location>
        <begin position="240"/>
        <end position="258"/>
    </location>
</feature>
<dbReference type="Proteomes" id="UP000001307">
    <property type="component" value="Unassembled WGS sequence"/>
</dbReference>
<dbReference type="GO" id="GO:0005509">
    <property type="term" value="F:calcium ion binding"/>
    <property type="evidence" value="ECO:0007669"/>
    <property type="project" value="InterPro"/>
</dbReference>
<evidence type="ECO:0000256" key="3">
    <source>
        <dbReference type="ARBA" id="ARBA00022737"/>
    </source>
</evidence>
<dbReference type="PANTHER" id="PTHR24050:SF28">
    <property type="entry name" value="UROMODULIN-LIKE"/>
    <property type="match status" value="1"/>
</dbReference>
<feature type="region of interest" description="Disordered" evidence="5">
    <location>
        <begin position="231"/>
        <end position="263"/>
    </location>
</feature>